<evidence type="ECO:0000256" key="5">
    <source>
        <dbReference type="ARBA" id="ARBA00022917"/>
    </source>
</evidence>
<dbReference type="NCBIfam" id="TIGR00487">
    <property type="entry name" value="IF-2"/>
    <property type="match status" value="1"/>
</dbReference>
<evidence type="ECO:0000256" key="4">
    <source>
        <dbReference type="ARBA" id="ARBA00022741"/>
    </source>
</evidence>
<protein>
    <recommendedName>
        <fullName evidence="2 7">Translation initiation factor IF-2</fullName>
    </recommendedName>
</protein>
<evidence type="ECO:0000313" key="11">
    <source>
        <dbReference type="Proteomes" id="UP000034516"/>
    </source>
</evidence>
<dbReference type="InterPro" id="IPR027417">
    <property type="entry name" value="P-loop_NTPase"/>
</dbReference>
<dbReference type="InterPro" id="IPR036925">
    <property type="entry name" value="TIF_IF2_dom3_sf"/>
</dbReference>
<dbReference type="Gene3D" id="2.40.30.10">
    <property type="entry name" value="Translation factors"/>
    <property type="match status" value="2"/>
</dbReference>
<evidence type="ECO:0000259" key="9">
    <source>
        <dbReference type="PROSITE" id="PS51722"/>
    </source>
</evidence>
<dbReference type="InterPro" id="IPR006847">
    <property type="entry name" value="IF2_N"/>
</dbReference>
<evidence type="ECO:0000256" key="2">
    <source>
        <dbReference type="ARBA" id="ARBA00020675"/>
    </source>
</evidence>
<dbReference type="FunFam" id="3.40.50.10050:FF:000001">
    <property type="entry name" value="Translation initiation factor IF-2"/>
    <property type="match status" value="1"/>
</dbReference>
<dbReference type="Pfam" id="PF04760">
    <property type="entry name" value="IF2_N"/>
    <property type="match status" value="1"/>
</dbReference>
<dbReference type="CDD" id="cd01887">
    <property type="entry name" value="IF2_eIF5B"/>
    <property type="match status" value="1"/>
</dbReference>
<evidence type="ECO:0000256" key="3">
    <source>
        <dbReference type="ARBA" id="ARBA00022540"/>
    </source>
</evidence>
<dbReference type="CDD" id="cd03702">
    <property type="entry name" value="IF2_mtIF2_II"/>
    <property type="match status" value="1"/>
</dbReference>
<proteinExistence type="inferred from homology"/>
<feature type="binding site" evidence="7">
    <location>
        <begin position="179"/>
        <end position="186"/>
    </location>
    <ligand>
        <name>GTP</name>
        <dbReference type="ChEBI" id="CHEBI:37565"/>
    </ligand>
</feature>
<comment type="caution">
    <text evidence="10">The sequence shown here is derived from an EMBL/GenBank/DDBJ whole genome shotgun (WGS) entry which is preliminary data.</text>
</comment>
<dbReference type="InterPro" id="IPR000178">
    <property type="entry name" value="TF_IF2_bacterial-like"/>
</dbReference>
<gene>
    <name evidence="7" type="primary">infB</name>
    <name evidence="10" type="ORF">UV02_C0032G0004</name>
</gene>
<dbReference type="HAMAP" id="MF_00100_B">
    <property type="entry name" value="IF_2_B"/>
    <property type="match status" value="1"/>
</dbReference>
<dbReference type="GO" id="GO:0005525">
    <property type="term" value="F:GTP binding"/>
    <property type="evidence" value="ECO:0007669"/>
    <property type="project" value="UniProtKB-KW"/>
</dbReference>
<feature type="binding site" evidence="7">
    <location>
        <begin position="279"/>
        <end position="282"/>
    </location>
    <ligand>
        <name>GTP</name>
        <dbReference type="ChEBI" id="CHEBI:37565"/>
    </ligand>
</feature>
<dbReference type="PROSITE" id="PS51722">
    <property type="entry name" value="G_TR_2"/>
    <property type="match status" value="1"/>
</dbReference>
<dbReference type="EMBL" id="LCCW01000032">
    <property type="protein sequence ID" value="KKS41125.1"/>
    <property type="molecule type" value="Genomic_DNA"/>
</dbReference>
<dbReference type="InterPro" id="IPR053905">
    <property type="entry name" value="EF-G-like_DII"/>
</dbReference>
<dbReference type="Gene3D" id="3.40.50.300">
    <property type="entry name" value="P-loop containing nucleotide triphosphate hydrolases"/>
    <property type="match status" value="1"/>
</dbReference>
<keyword evidence="5 7" id="KW-0648">Protein biosynthesis</keyword>
<dbReference type="InterPro" id="IPR023115">
    <property type="entry name" value="TIF_IF2_dom3"/>
</dbReference>
<dbReference type="SUPFAM" id="SSF52540">
    <property type="entry name" value="P-loop containing nucleoside triphosphate hydrolases"/>
    <property type="match status" value="1"/>
</dbReference>
<dbReference type="GO" id="GO:0003743">
    <property type="term" value="F:translation initiation factor activity"/>
    <property type="evidence" value="ECO:0007669"/>
    <property type="project" value="UniProtKB-UniRule"/>
</dbReference>
<dbReference type="InterPro" id="IPR005225">
    <property type="entry name" value="Small_GTP-bd"/>
</dbReference>
<dbReference type="Pfam" id="PF11987">
    <property type="entry name" value="IF-2"/>
    <property type="match status" value="1"/>
</dbReference>
<feature type="binding site" evidence="7">
    <location>
        <begin position="225"/>
        <end position="229"/>
    </location>
    <ligand>
        <name>GTP</name>
        <dbReference type="ChEBI" id="CHEBI:37565"/>
    </ligand>
</feature>
<keyword evidence="7" id="KW-0963">Cytoplasm</keyword>
<feature type="region of interest" description="G-domain" evidence="7">
    <location>
        <begin position="173"/>
        <end position="321"/>
    </location>
</feature>
<dbReference type="NCBIfam" id="TIGR00231">
    <property type="entry name" value="small_GTP"/>
    <property type="match status" value="1"/>
</dbReference>
<dbReference type="InterPro" id="IPR015760">
    <property type="entry name" value="TIF_IF2"/>
</dbReference>
<dbReference type="SUPFAM" id="SSF52156">
    <property type="entry name" value="Initiation factor IF2/eIF5b, domain 3"/>
    <property type="match status" value="1"/>
</dbReference>
<dbReference type="AlphaFoldDB" id="A0A0G0YX04"/>
<dbReference type="PANTHER" id="PTHR43381:SF4">
    <property type="entry name" value="EUKARYOTIC TRANSLATION INITIATION FACTOR 5B"/>
    <property type="match status" value="1"/>
</dbReference>
<dbReference type="InterPro" id="IPR000795">
    <property type="entry name" value="T_Tr_GTP-bd_dom"/>
</dbReference>
<reference evidence="10 11" key="1">
    <citation type="journal article" date="2015" name="Nature">
        <title>rRNA introns, odd ribosomes, and small enigmatic genomes across a large radiation of phyla.</title>
        <authorList>
            <person name="Brown C.T."/>
            <person name="Hug L.A."/>
            <person name="Thomas B.C."/>
            <person name="Sharon I."/>
            <person name="Castelle C.J."/>
            <person name="Singh A."/>
            <person name="Wilkins M.J."/>
            <person name="Williams K.H."/>
            <person name="Banfield J.F."/>
        </authorList>
    </citation>
    <scope>NUCLEOTIDE SEQUENCE [LARGE SCALE GENOMIC DNA]</scope>
</reference>
<organism evidence="10 11">
    <name type="scientific">Candidatus Kuenenbacteria bacterium GW2011_GWA2_42_15</name>
    <dbReference type="NCBI Taxonomy" id="1618677"/>
    <lineage>
        <taxon>Bacteria</taxon>
        <taxon>Candidatus Kueneniibacteriota</taxon>
    </lineage>
</organism>
<keyword evidence="3 7" id="KW-0396">Initiation factor</keyword>
<evidence type="ECO:0000256" key="8">
    <source>
        <dbReference type="RuleBase" id="RU000644"/>
    </source>
</evidence>
<dbReference type="InterPro" id="IPR044145">
    <property type="entry name" value="IF2_II"/>
</dbReference>
<dbReference type="Proteomes" id="UP000034516">
    <property type="component" value="Unassembled WGS sequence"/>
</dbReference>
<dbReference type="FunFam" id="3.40.50.300:FF:000019">
    <property type="entry name" value="Translation initiation factor IF-2"/>
    <property type="match status" value="1"/>
</dbReference>
<dbReference type="Pfam" id="PF22042">
    <property type="entry name" value="EF-G_D2"/>
    <property type="match status" value="1"/>
</dbReference>
<keyword evidence="4 7" id="KW-0547">Nucleotide-binding</keyword>
<dbReference type="GO" id="GO:0003924">
    <property type="term" value="F:GTPase activity"/>
    <property type="evidence" value="ECO:0007669"/>
    <property type="project" value="UniProtKB-UniRule"/>
</dbReference>
<dbReference type="PANTHER" id="PTHR43381">
    <property type="entry name" value="TRANSLATION INITIATION FACTOR IF-2-RELATED"/>
    <property type="match status" value="1"/>
</dbReference>
<dbReference type="PATRIC" id="fig|1618677.3.peg.573"/>
<evidence type="ECO:0000313" key="10">
    <source>
        <dbReference type="EMBL" id="KKS41125.1"/>
    </source>
</evidence>
<evidence type="ECO:0000256" key="7">
    <source>
        <dbReference type="HAMAP-Rule" id="MF_00100"/>
    </source>
</evidence>
<comment type="function">
    <text evidence="7 8">One of the essential components for the initiation of protein synthesis. Protects formylmethionyl-tRNA from spontaneous hydrolysis and promotes its binding to the 30S ribosomal subunits. Also involved in the hydrolysis of GTP during the formation of the 70S ribosomal complex.</text>
</comment>
<evidence type="ECO:0000256" key="6">
    <source>
        <dbReference type="ARBA" id="ARBA00023134"/>
    </source>
</evidence>
<dbReference type="InterPro" id="IPR009000">
    <property type="entry name" value="Transl_B-barrel_sf"/>
</dbReference>
<dbReference type="Gene3D" id="3.40.50.10050">
    <property type="entry name" value="Translation initiation factor IF- 2, domain 3"/>
    <property type="match status" value="1"/>
</dbReference>
<feature type="domain" description="Tr-type G" evidence="9">
    <location>
        <begin position="170"/>
        <end position="337"/>
    </location>
</feature>
<accession>A0A0G0YX04</accession>
<name>A0A0G0YX04_9BACT</name>
<evidence type="ECO:0000256" key="1">
    <source>
        <dbReference type="ARBA" id="ARBA00007733"/>
    </source>
</evidence>
<dbReference type="SUPFAM" id="SSF50447">
    <property type="entry name" value="Translation proteins"/>
    <property type="match status" value="2"/>
</dbReference>
<sequence length="670" mass="73223">MKNMNVTELARRLRITPNKLREIMPQLGFDIGAKAIKVDPKTAQAILEKLADPAVSNRYTNGEVMAAKKEALEENGNEPSGAEQVVMVPERIVVKELAKRMGIAPANLILELMKNGVMAPLNQYIDFETAAVIADDLGYKVEKSTEEDLMTDGELPQKIVLDIKTGEAQKRAPIIVVMGHVDHGKTKLLDAIRHTNIVEGEAGGITQHIGAYQVEKDGRLLTFIDTPGHEAFSAMRSRGARVADIAILLVAADDGVQPQTIEALAHIRKAELPFIVAINKIDKPGANVDKVKSDLANIGLTAEDWGGQTTCVEVSAKEKLNIPLLLENIFLIADLNKDTIIANPNAPAAGTIIEAHMDKGEGPVATVLIQNGTLRKNDLVKMGNVPGRIRVMRNWKGEPVEAAQPSMPVKILGLKAMPRVGDILQTIEDQKELRKLSKIKVKELVRIAEAGFVPKDKKGEEDKEDAKPHVKLILKSDMLGSVEAILESLERLEKRGVGVDVIRQGLGNITEKDVEQAFALGALVLGFNVKIMPEAKRLAVDKGVATEAFRIIYDLLDFVEKKVVELAGVEIVEKELGKLRVLAIFRAEKRQQIIGGRVEEGKMVSEVNVRIIRKGEVVGEAVIKDVESGRTKVKEVAVGQECGLKIESRVGVEKNDLLVAFVTEEEKKND</sequence>
<comment type="subcellular location">
    <subcellularLocation>
        <location evidence="7">Cytoplasm</location>
    </subcellularLocation>
</comment>
<dbReference type="Pfam" id="PF00009">
    <property type="entry name" value="GTP_EFTU"/>
    <property type="match status" value="1"/>
</dbReference>
<dbReference type="GO" id="GO:0005737">
    <property type="term" value="C:cytoplasm"/>
    <property type="evidence" value="ECO:0007669"/>
    <property type="project" value="UniProtKB-SubCell"/>
</dbReference>
<comment type="similarity">
    <text evidence="1 7 8">Belongs to the TRAFAC class translation factor GTPase superfamily. Classic translation factor GTPase family. IF-2 subfamily.</text>
</comment>
<keyword evidence="6 7" id="KW-0342">GTP-binding</keyword>